<evidence type="ECO:0000313" key="3">
    <source>
        <dbReference type="Proteomes" id="UP000244803"/>
    </source>
</evidence>
<dbReference type="AlphaFoldDB" id="A0A976QRR3"/>
<keyword evidence="1" id="KW-0812">Transmembrane</keyword>
<accession>A0A976QRR3</accession>
<proteinExistence type="predicted"/>
<keyword evidence="1" id="KW-1133">Transmembrane helix</keyword>
<dbReference type="EMBL" id="CP056065">
    <property type="protein sequence ID" value="UKJ88069.2"/>
    <property type="molecule type" value="Genomic_DNA"/>
</dbReference>
<organism evidence="2 3">
    <name type="scientific">Theileria orientalis</name>
    <dbReference type="NCBI Taxonomy" id="68886"/>
    <lineage>
        <taxon>Eukaryota</taxon>
        <taxon>Sar</taxon>
        <taxon>Alveolata</taxon>
        <taxon>Apicomplexa</taxon>
        <taxon>Aconoidasida</taxon>
        <taxon>Piroplasmida</taxon>
        <taxon>Theileriidae</taxon>
        <taxon>Theileria</taxon>
    </lineage>
</organism>
<keyword evidence="1" id="KW-0472">Membrane</keyword>
<protein>
    <submittedName>
        <fullName evidence="2">Apical membrane antigen 1</fullName>
    </submittedName>
</protein>
<evidence type="ECO:0000256" key="1">
    <source>
        <dbReference type="SAM" id="Phobius"/>
    </source>
</evidence>
<sequence length="207" mass="22956">MKFNYLLNNLVFCAVLYNIKAGFKAAYATSDKNTLCGDVNSRLPVVLVMNIAKSTNEFDYIASENNETVRYEAKCNFAFQTILIMPSKSEGTRVRQDLYEADSPSKRASKVIKTKEGEGSRVEIHLLNGDVITFVKSSPSDQYVRESGGESESDKAKERLATNRSLLWGVLIVLSGVFSIVVGAGTLYYLKKRRLESENLSGADVEV</sequence>
<evidence type="ECO:0000313" key="2">
    <source>
        <dbReference type="EMBL" id="UKJ88069.2"/>
    </source>
</evidence>
<name>A0A976QRR3_THEOR</name>
<reference evidence="2" key="1">
    <citation type="submission" date="2022-07" db="EMBL/GenBank/DDBJ databases">
        <title>Evaluation of T. orientalis genome assembly methods using nanopore sequencing and analysis of variation between genomes.</title>
        <authorList>
            <person name="Yam J."/>
            <person name="Micallef M.L."/>
            <person name="Liu M."/>
            <person name="Djordjevic S.P."/>
            <person name="Bogema D.R."/>
            <person name="Jenkins C."/>
        </authorList>
    </citation>
    <scope>NUCLEOTIDE SEQUENCE</scope>
    <source>
        <strain evidence="2">Fish Creek</strain>
    </source>
</reference>
<feature type="transmembrane region" description="Helical" evidence="1">
    <location>
        <begin position="166"/>
        <end position="190"/>
    </location>
</feature>
<gene>
    <name evidence="2" type="primary">AMA-1_2</name>
    <name evidence="2" type="ORF">MACJ_000512</name>
</gene>
<dbReference type="Proteomes" id="UP000244803">
    <property type="component" value="Chromosome 1"/>
</dbReference>